<dbReference type="RefSeq" id="WP_102588666.1">
    <property type="nucleotide sequence ID" value="NZ_BNAE01000001.1"/>
</dbReference>
<reference evidence="1 2" key="1">
    <citation type="submission" date="2018-01" db="EMBL/GenBank/DDBJ databases">
        <title>Halomonas endophytica sp. nov., isolated from storage liquid in the stems of Populus euphratica.</title>
        <authorList>
            <person name="Chen C."/>
        </authorList>
    </citation>
    <scope>NUCLEOTIDE SEQUENCE [LARGE SCALE GENOMIC DNA]</scope>
    <source>
        <strain evidence="1 2">BZ-SZ-XJ27</strain>
    </source>
</reference>
<organism evidence="1 2">
    <name type="scientific">Halomonas urumqiensis</name>
    <dbReference type="NCBI Taxonomy" id="1684789"/>
    <lineage>
        <taxon>Bacteria</taxon>
        <taxon>Pseudomonadati</taxon>
        <taxon>Pseudomonadota</taxon>
        <taxon>Gammaproteobacteria</taxon>
        <taxon>Oceanospirillales</taxon>
        <taxon>Halomonadaceae</taxon>
        <taxon>Halomonas</taxon>
    </lineage>
</organism>
<accession>A0A2N7UFB0</accession>
<dbReference type="EMBL" id="PNRG01000029">
    <property type="protein sequence ID" value="PMR79113.1"/>
    <property type="molecule type" value="Genomic_DNA"/>
</dbReference>
<protein>
    <submittedName>
        <fullName evidence="1">Uncharacterized protein</fullName>
    </submittedName>
</protein>
<dbReference type="AlphaFoldDB" id="A0A2N7UFB0"/>
<gene>
    <name evidence="1" type="ORF">C1H70_12455</name>
</gene>
<sequence length="146" mass="15655">MCLPTPDNSARSGPCGLPLWLGMALMLVLLMVVSASQAHAHPWALSGSAEHQTQTDWALALDAMPSARQLAAPTEHPHCHHGQGFRHASAALPRSETADPAPDLLILMLLAFGPSPHVINALGAPRARPRDRASPPLYLLTQRFRS</sequence>
<dbReference type="OrthoDB" id="10011798at2"/>
<dbReference type="Proteomes" id="UP000235547">
    <property type="component" value="Unassembled WGS sequence"/>
</dbReference>
<evidence type="ECO:0000313" key="2">
    <source>
        <dbReference type="Proteomes" id="UP000235547"/>
    </source>
</evidence>
<keyword evidence="2" id="KW-1185">Reference proteome</keyword>
<comment type="caution">
    <text evidence="1">The sequence shown here is derived from an EMBL/GenBank/DDBJ whole genome shotgun (WGS) entry which is preliminary data.</text>
</comment>
<proteinExistence type="predicted"/>
<name>A0A2N7UFB0_9GAMM</name>
<evidence type="ECO:0000313" key="1">
    <source>
        <dbReference type="EMBL" id="PMR79113.1"/>
    </source>
</evidence>